<evidence type="ECO:0000256" key="2">
    <source>
        <dbReference type="ARBA" id="ARBA00022448"/>
    </source>
</evidence>
<evidence type="ECO:0000256" key="6">
    <source>
        <dbReference type="ARBA" id="ARBA00023237"/>
    </source>
</evidence>
<reference evidence="7" key="1">
    <citation type="submission" date="2013-08" db="EMBL/GenBank/DDBJ databases">
        <authorList>
            <person name="Mendez C."/>
            <person name="Richter M."/>
            <person name="Ferrer M."/>
            <person name="Sanchez J."/>
        </authorList>
    </citation>
    <scope>NUCLEOTIDE SEQUENCE</scope>
</reference>
<evidence type="ECO:0000313" key="7">
    <source>
        <dbReference type="EMBL" id="EQD30470.1"/>
    </source>
</evidence>
<dbReference type="PANTHER" id="PTHR30026">
    <property type="entry name" value="OUTER MEMBRANE PROTEIN TOLC"/>
    <property type="match status" value="1"/>
</dbReference>
<gene>
    <name evidence="7" type="ORF">B1B_18383</name>
</gene>
<name>T0ZKX0_9ZZZZ</name>
<dbReference type="GO" id="GO:0009279">
    <property type="term" value="C:cell outer membrane"/>
    <property type="evidence" value="ECO:0007669"/>
    <property type="project" value="UniProtKB-SubCell"/>
</dbReference>
<dbReference type="AlphaFoldDB" id="T0ZKX0"/>
<dbReference type="SUPFAM" id="SSF56954">
    <property type="entry name" value="Outer membrane efflux proteins (OEP)"/>
    <property type="match status" value="1"/>
</dbReference>
<evidence type="ECO:0000256" key="5">
    <source>
        <dbReference type="ARBA" id="ARBA00023136"/>
    </source>
</evidence>
<evidence type="ECO:0000256" key="1">
    <source>
        <dbReference type="ARBA" id="ARBA00004442"/>
    </source>
</evidence>
<accession>T0ZKX0</accession>
<comment type="caution">
    <text evidence="7">The sequence shown here is derived from an EMBL/GenBank/DDBJ whole genome shotgun (WGS) entry which is preliminary data.</text>
</comment>
<keyword evidence="4" id="KW-0812">Transmembrane</keyword>
<sequence length="423" mass="45868">MAQAETLSQAFFLAYQTNPNLRAARSALHASNSEIDVARSGDHPRVFLTGSVGRDRWGITSNLFHLTNASLAANENAYGVEIEQPIWQGGHTLASIRKAQNGVSARLAAMRETEQRTFLAVAEIYGSVYRSQAVLRLEQNNERVLHEHLASTEARLRNGEATRTDLAEARARLDQTEATVIAASGQLANADSVFTEIVGSPPGALTPPLPIRPLPHSLVEARALASENFSVLVARYGIRSARAAISEVQSASLPSIQLVGEYLRSYNPGFGFTRLNTAALLVNVTVPIYSGGVTSARTRVARDRLREQQARTRAVLRSALTEATQAWQNYATATAQIRALRAQVAAEQIAYRGVVAEHRQGVKTLLNVLNAEHELLASRVALVSATVARIVAGYAIRAAVGELTWRQLRTGQRTARVSPIASR</sequence>
<dbReference type="Pfam" id="PF02321">
    <property type="entry name" value="OEP"/>
    <property type="match status" value="2"/>
</dbReference>
<dbReference type="Gene3D" id="1.20.1600.10">
    <property type="entry name" value="Outer membrane efflux proteins (OEP)"/>
    <property type="match status" value="1"/>
</dbReference>
<keyword evidence="3" id="KW-1134">Transmembrane beta strand</keyword>
<organism evidence="7">
    <name type="scientific">mine drainage metagenome</name>
    <dbReference type="NCBI Taxonomy" id="410659"/>
    <lineage>
        <taxon>unclassified sequences</taxon>
        <taxon>metagenomes</taxon>
        <taxon>ecological metagenomes</taxon>
    </lineage>
</organism>
<dbReference type="NCBIfam" id="TIGR01844">
    <property type="entry name" value="type_I_sec_TolC"/>
    <property type="match status" value="1"/>
</dbReference>
<proteinExistence type="predicted"/>
<protein>
    <submittedName>
        <fullName evidence="7">Type I secretion outer membrane protein, TolC</fullName>
    </submittedName>
</protein>
<dbReference type="PANTHER" id="PTHR30026:SF22">
    <property type="entry name" value="OUTER MEMBRANE EFFLUX PROTEIN"/>
    <property type="match status" value="1"/>
</dbReference>
<dbReference type="InterPro" id="IPR003423">
    <property type="entry name" value="OMP_efflux"/>
</dbReference>
<keyword evidence="5" id="KW-0472">Membrane</keyword>
<keyword evidence="6" id="KW-0998">Cell outer membrane</keyword>
<dbReference type="InterPro" id="IPR051906">
    <property type="entry name" value="TolC-like"/>
</dbReference>
<reference evidence="7" key="2">
    <citation type="journal article" date="2014" name="ISME J.">
        <title>Microbial stratification in low pH oxic and suboxic macroscopic growths along an acid mine drainage.</title>
        <authorList>
            <person name="Mendez-Garcia C."/>
            <person name="Mesa V."/>
            <person name="Sprenger R.R."/>
            <person name="Richter M."/>
            <person name="Diez M.S."/>
            <person name="Solano J."/>
            <person name="Bargiela R."/>
            <person name="Golyshina O.V."/>
            <person name="Manteca A."/>
            <person name="Ramos J.L."/>
            <person name="Gallego J.R."/>
            <person name="Llorente I."/>
            <person name="Martins Dos Santos V.A."/>
            <person name="Jensen O.N."/>
            <person name="Pelaez A.I."/>
            <person name="Sanchez J."/>
            <person name="Ferrer M."/>
        </authorList>
    </citation>
    <scope>NUCLEOTIDE SEQUENCE</scope>
</reference>
<dbReference type="EMBL" id="AUZY01012305">
    <property type="protein sequence ID" value="EQD30470.1"/>
    <property type="molecule type" value="Genomic_DNA"/>
</dbReference>
<evidence type="ECO:0000256" key="3">
    <source>
        <dbReference type="ARBA" id="ARBA00022452"/>
    </source>
</evidence>
<keyword evidence="2" id="KW-0813">Transport</keyword>
<dbReference type="GO" id="GO:0015562">
    <property type="term" value="F:efflux transmembrane transporter activity"/>
    <property type="evidence" value="ECO:0007669"/>
    <property type="project" value="InterPro"/>
</dbReference>
<evidence type="ECO:0000256" key="4">
    <source>
        <dbReference type="ARBA" id="ARBA00022692"/>
    </source>
</evidence>
<dbReference type="InterPro" id="IPR010130">
    <property type="entry name" value="T1SS_OMP_TolC"/>
</dbReference>
<dbReference type="GO" id="GO:1990281">
    <property type="term" value="C:efflux pump complex"/>
    <property type="evidence" value="ECO:0007669"/>
    <property type="project" value="TreeGrafter"/>
</dbReference>
<dbReference type="GO" id="GO:0015288">
    <property type="term" value="F:porin activity"/>
    <property type="evidence" value="ECO:0007669"/>
    <property type="project" value="TreeGrafter"/>
</dbReference>
<comment type="subcellular location">
    <subcellularLocation>
        <location evidence="1">Cell outer membrane</location>
    </subcellularLocation>
</comment>